<dbReference type="EMBL" id="JAPDPJ010000150">
    <property type="protein sequence ID" value="MCW3789649.1"/>
    <property type="molecule type" value="Genomic_DNA"/>
</dbReference>
<organism evidence="1 2">
    <name type="scientific">Plebeiibacterium sediminum</name>
    <dbReference type="NCBI Taxonomy" id="2992112"/>
    <lineage>
        <taxon>Bacteria</taxon>
        <taxon>Pseudomonadati</taxon>
        <taxon>Bacteroidota</taxon>
        <taxon>Bacteroidia</taxon>
        <taxon>Marinilabiliales</taxon>
        <taxon>Marinilabiliaceae</taxon>
        <taxon>Plebeiibacterium</taxon>
    </lineage>
</organism>
<proteinExistence type="predicted"/>
<dbReference type="RefSeq" id="WP_301193196.1">
    <property type="nucleotide sequence ID" value="NZ_JAPDPJ010000150.1"/>
</dbReference>
<comment type="caution">
    <text evidence="1">The sequence shown here is derived from an EMBL/GenBank/DDBJ whole genome shotgun (WGS) entry which is preliminary data.</text>
</comment>
<dbReference type="Proteomes" id="UP001209229">
    <property type="component" value="Unassembled WGS sequence"/>
</dbReference>
<gene>
    <name evidence="1" type="ORF">OM075_24530</name>
</gene>
<dbReference type="AlphaFoldDB" id="A0AAE3M9I4"/>
<protein>
    <submittedName>
        <fullName evidence="1">Uncharacterized protein</fullName>
    </submittedName>
</protein>
<name>A0AAE3M9I4_9BACT</name>
<sequence length="53" mass="6378">MNKFKAAVARLKQESQQRKVLKEIDYNWVVTQMDGLSECIYKYIGIMYNRIYV</sequence>
<evidence type="ECO:0000313" key="1">
    <source>
        <dbReference type="EMBL" id="MCW3789649.1"/>
    </source>
</evidence>
<reference evidence="1" key="1">
    <citation type="submission" date="2022-10" db="EMBL/GenBank/DDBJ databases">
        <authorList>
            <person name="Yu W.X."/>
        </authorList>
    </citation>
    <scope>NUCLEOTIDE SEQUENCE</scope>
    <source>
        <strain evidence="1">AAT</strain>
    </source>
</reference>
<keyword evidence="2" id="KW-1185">Reference proteome</keyword>
<accession>A0AAE3M9I4</accession>
<evidence type="ECO:0000313" key="2">
    <source>
        <dbReference type="Proteomes" id="UP001209229"/>
    </source>
</evidence>